<dbReference type="OrthoDB" id="5333491at2759"/>
<organism evidence="1 2">
    <name type="scientific">Fusarium piperis</name>
    <dbReference type="NCBI Taxonomy" id="1435070"/>
    <lineage>
        <taxon>Eukaryota</taxon>
        <taxon>Fungi</taxon>
        <taxon>Dikarya</taxon>
        <taxon>Ascomycota</taxon>
        <taxon>Pezizomycotina</taxon>
        <taxon>Sordariomycetes</taxon>
        <taxon>Hypocreomycetidae</taxon>
        <taxon>Hypocreales</taxon>
        <taxon>Nectriaceae</taxon>
        <taxon>Fusarium</taxon>
        <taxon>Fusarium solani species complex</taxon>
    </lineage>
</organism>
<comment type="caution">
    <text evidence="1">The sequence shown here is derived from an EMBL/GenBank/DDBJ whole genome shotgun (WGS) entry which is preliminary data.</text>
</comment>
<proteinExistence type="predicted"/>
<protein>
    <submittedName>
        <fullName evidence="1">Uncharacterized protein</fullName>
    </submittedName>
</protein>
<reference evidence="1" key="1">
    <citation type="submission" date="2022-10" db="EMBL/GenBank/DDBJ databases">
        <title>Tapping the CABI collections for fungal endophytes: first genome assemblies for Collariella, Neodidymelliopsis, Ascochyta clinopodiicola, Didymella pomorum, Didymosphaeria variabile, Neocosmospora piperis and Neocucurbitaria cava.</title>
        <authorList>
            <person name="Hill R."/>
        </authorList>
    </citation>
    <scope>NUCLEOTIDE SEQUENCE</scope>
    <source>
        <strain evidence="1">IMI 366586</strain>
    </source>
</reference>
<dbReference type="Proteomes" id="UP001140502">
    <property type="component" value="Unassembled WGS sequence"/>
</dbReference>
<evidence type="ECO:0000313" key="1">
    <source>
        <dbReference type="EMBL" id="KAJ4327275.1"/>
    </source>
</evidence>
<dbReference type="EMBL" id="JAPEUR010000027">
    <property type="protein sequence ID" value="KAJ4327275.1"/>
    <property type="molecule type" value="Genomic_DNA"/>
</dbReference>
<dbReference type="AlphaFoldDB" id="A0A9W9BT62"/>
<gene>
    <name evidence="1" type="ORF">N0V84_002288</name>
</gene>
<evidence type="ECO:0000313" key="2">
    <source>
        <dbReference type="Proteomes" id="UP001140502"/>
    </source>
</evidence>
<name>A0A9W9BT62_9HYPO</name>
<sequence>MTRPEMMQWELSDAEKRDRELRIRQRDGLANNIGKLPMSVKEITILHTKEIPSDDSIEPPRSSLLAKSIVPAGHFVNSV</sequence>
<keyword evidence="2" id="KW-1185">Reference proteome</keyword>
<accession>A0A9W9BT62</accession>